<evidence type="ECO:0000259" key="3">
    <source>
        <dbReference type="Pfam" id="PF06974"/>
    </source>
</evidence>
<evidence type="ECO:0000313" key="5">
    <source>
        <dbReference type="WBParaSite" id="L893_g12203.t1"/>
    </source>
</evidence>
<keyword evidence="2" id="KW-0472">Membrane</keyword>
<reference evidence="5" key="1">
    <citation type="submission" date="2016-11" db="UniProtKB">
        <authorList>
            <consortium name="WormBaseParasite"/>
        </authorList>
    </citation>
    <scope>IDENTIFICATION</scope>
</reference>
<evidence type="ECO:0000256" key="2">
    <source>
        <dbReference type="SAM" id="Phobius"/>
    </source>
</evidence>
<feature type="domain" description="O-acyltransferase WSD1 C-terminal" evidence="3">
    <location>
        <begin position="421"/>
        <end position="554"/>
    </location>
</feature>
<keyword evidence="2" id="KW-1133">Transmembrane helix</keyword>
<dbReference type="Proteomes" id="UP000095287">
    <property type="component" value="Unplaced"/>
</dbReference>
<keyword evidence="2" id="KW-0812">Transmembrane</keyword>
<accession>A0A1I7Y2Y5</accession>
<dbReference type="AlphaFoldDB" id="A0A1I7Y2Y5"/>
<dbReference type="InterPro" id="IPR009721">
    <property type="entry name" value="O-acyltransferase_WSD1_C"/>
</dbReference>
<feature type="coiled-coil region" evidence="1">
    <location>
        <begin position="605"/>
        <end position="651"/>
    </location>
</feature>
<dbReference type="WBParaSite" id="L893_g12203.t1">
    <property type="protein sequence ID" value="L893_g12203.t1"/>
    <property type="gene ID" value="L893_g12203"/>
</dbReference>
<proteinExistence type="predicted"/>
<name>A0A1I7Y2Y5_9BILA</name>
<keyword evidence="1" id="KW-0175">Coiled coil</keyword>
<organism evidence="4 5">
    <name type="scientific">Steinernema glaseri</name>
    <dbReference type="NCBI Taxonomy" id="37863"/>
    <lineage>
        <taxon>Eukaryota</taxon>
        <taxon>Metazoa</taxon>
        <taxon>Ecdysozoa</taxon>
        <taxon>Nematoda</taxon>
        <taxon>Chromadorea</taxon>
        <taxon>Rhabditida</taxon>
        <taxon>Tylenchina</taxon>
        <taxon>Panagrolaimomorpha</taxon>
        <taxon>Strongyloidoidea</taxon>
        <taxon>Steinernematidae</taxon>
        <taxon>Steinernema</taxon>
    </lineage>
</organism>
<evidence type="ECO:0000256" key="1">
    <source>
        <dbReference type="SAM" id="Coils"/>
    </source>
</evidence>
<keyword evidence="4" id="KW-1185">Reference proteome</keyword>
<dbReference type="Pfam" id="PF06974">
    <property type="entry name" value="WS_DGAT_C"/>
    <property type="match status" value="1"/>
</dbReference>
<evidence type="ECO:0000313" key="4">
    <source>
        <dbReference type="Proteomes" id="UP000095287"/>
    </source>
</evidence>
<sequence>MPYSSPTTVDIEAARPCLSHSHDSEAKNHGLLTSGPPRLRGDHSDAFFSCVVCVLLKYIIGVALSALIFGIVVAVLPVVLLLRLCLFLKNAIQGTKSVMRWQSSNCHIWYPLENADNPESLGVFIFHSTIDVIDLCTHLAEGYQKRGVEKFYCSHTHITDLARQRTSTWDQNQSNIQTTEDLHHYLNKDSSPSTTEKVPSRLTLISNFAVNENNGSHSLCLLRHRITDEEPICLLRLFTAFSRPPTCRDKSTFDIDPKFCVPLESRVLITWYISQKIAQFFKCLFVGPLSLFSLLLRRRSPIWKHLSSETDRYSTIRRNGDSSHSEDNQMLMMSLPSSVPTERAYCWGQLPLHDEFQRSERVLRAPSIIIYLGLVAGTLRNYFREQGIRHPPDISCTFPFSLQQRASVEHLVSCDCVLLPIYLPTGVEGCIPRIWATQRRMSDVVNSALSMSLKTARKIMGVTLTTKVARKICSKFYEDCGVLVSVIKAKGEPHIQSNRLRSALLFPSLPPNVNIALTFVHCGTETMLSISANRLCFPQPERILQLFQEEMRNLVSQLSVRLMTFAQATVLPMRMSPCSFIFPGSMSPSPLMDHNNLLAQETEFSEESDEMMRSLETLLEEVQAELDELSSESVEGDRNHYIEKLKDLEKRMGAFHERLRERIESSMPGTCKIGFDATRASDTIASLLESYRQPSLTYRQANCSLAWEDLRSALLHFFLNFGKNSQSLALLFVFHSEDSSHSSVERK</sequence>
<feature type="transmembrane region" description="Helical" evidence="2">
    <location>
        <begin position="47"/>
        <end position="80"/>
    </location>
</feature>
<protein>
    <submittedName>
        <fullName evidence="5">WS_DGAT_C domain-containing protein</fullName>
    </submittedName>
</protein>